<dbReference type="EMBL" id="SZQL01000003">
    <property type="protein sequence ID" value="TKK70153.1"/>
    <property type="molecule type" value="Genomic_DNA"/>
</dbReference>
<dbReference type="OrthoDB" id="9801163at2"/>
<comment type="caution">
    <text evidence="3">The sequence shown here is derived from an EMBL/GenBank/DDBJ whole genome shotgun (WGS) entry which is preliminary data.</text>
</comment>
<name>A0A4V6XAX2_9BACT</name>
<feature type="region of interest" description="Disordered" evidence="1">
    <location>
        <begin position="72"/>
        <end position="94"/>
    </location>
</feature>
<dbReference type="Gene3D" id="3.20.20.80">
    <property type="entry name" value="Glycosidases"/>
    <property type="match status" value="1"/>
</dbReference>
<dbReference type="AlphaFoldDB" id="A0A4V6XAX2"/>
<keyword evidence="2" id="KW-0812">Transmembrane</keyword>
<keyword evidence="4" id="KW-1185">Reference proteome</keyword>
<keyword evidence="2" id="KW-0472">Membrane</keyword>
<reference evidence="3 4" key="1">
    <citation type="submission" date="2019-05" db="EMBL/GenBank/DDBJ databases">
        <title>Panacibacter sp. strain 17mud1-8 Genome sequencing and assembly.</title>
        <authorList>
            <person name="Chhetri G."/>
        </authorList>
    </citation>
    <scope>NUCLEOTIDE SEQUENCE [LARGE SCALE GENOMIC DNA]</scope>
    <source>
        <strain evidence="3 4">17mud1-8</strain>
    </source>
</reference>
<evidence type="ECO:0000256" key="2">
    <source>
        <dbReference type="SAM" id="Phobius"/>
    </source>
</evidence>
<dbReference type="RefSeq" id="WP_137260698.1">
    <property type="nucleotide sequence ID" value="NZ_SZQL01000003.1"/>
</dbReference>
<gene>
    <name evidence="3" type="ORF">FC093_05205</name>
</gene>
<dbReference type="Proteomes" id="UP000305848">
    <property type="component" value="Unassembled WGS sequence"/>
</dbReference>
<evidence type="ECO:0008006" key="5">
    <source>
        <dbReference type="Google" id="ProtNLM"/>
    </source>
</evidence>
<sequence>MSIQFIKSQLQRQYAFAQTISLPKVLASLKRVFQLLPFARHRYKKRLAIANYYLLIVVMATTFFCSCQKEQVSDPSDLNSTSSSTASVDARRRHRSSTNVITNYGAFICPPDPGPSGLAFQKNVAGKLGVSCLRGYTPVPGTGNSPQILSSGYRVLLNFVAENNSGSDPAPFVTNLTKYKADLNKIIDVCTVKPVVAVIENEESNRYFYSGTAQQYINQLNAAIEVMHARGIKVANGGITSQGLNYLVYQDFMDQGKEDSAKQFQLLVGGIAVKDAATQDRGAFIDILLTNYTKMDLDYVNFHWKGTSPDTEGLREVINYLKKRSNKPIISNEFGQFDTDPNTLLAMSQLSDNQNLPYSIWYSPDENAGKRDTPLQHNDATLTRTGVAYQDFLAQ</sequence>
<accession>A0A4V6XAX2</accession>
<organism evidence="3 4">
    <name type="scientific">Ilyomonas limi</name>
    <dbReference type="NCBI Taxonomy" id="2575867"/>
    <lineage>
        <taxon>Bacteria</taxon>
        <taxon>Pseudomonadati</taxon>
        <taxon>Bacteroidota</taxon>
        <taxon>Chitinophagia</taxon>
        <taxon>Chitinophagales</taxon>
        <taxon>Chitinophagaceae</taxon>
        <taxon>Ilyomonas</taxon>
    </lineage>
</organism>
<proteinExistence type="predicted"/>
<feature type="compositionally biased region" description="Low complexity" evidence="1">
    <location>
        <begin position="73"/>
        <end position="88"/>
    </location>
</feature>
<keyword evidence="2" id="KW-1133">Transmembrane helix</keyword>
<evidence type="ECO:0000313" key="4">
    <source>
        <dbReference type="Proteomes" id="UP000305848"/>
    </source>
</evidence>
<dbReference type="InterPro" id="IPR017853">
    <property type="entry name" value="GH"/>
</dbReference>
<evidence type="ECO:0000256" key="1">
    <source>
        <dbReference type="SAM" id="MobiDB-lite"/>
    </source>
</evidence>
<evidence type="ECO:0000313" key="3">
    <source>
        <dbReference type="EMBL" id="TKK70153.1"/>
    </source>
</evidence>
<feature type="transmembrane region" description="Helical" evidence="2">
    <location>
        <begin position="47"/>
        <end position="64"/>
    </location>
</feature>
<dbReference type="SUPFAM" id="SSF51445">
    <property type="entry name" value="(Trans)glycosidases"/>
    <property type="match status" value="1"/>
</dbReference>
<protein>
    <recommendedName>
        <fullName evidence="5">Asl1-like glycosyl hydrolase catalytic domain-containing protein</fullName>
    </recommendedName>
</protein>